<dbReference type="Pfam" id="PF11382">
    <property type="entry name" value="MctB"/>
    <property type="match status" value="1"/>
</dbReference>
<dbReference type="Proteomes" id="UP000284824">
    <property type="component" value="Unassembled WGS sequence"/>
</dbReference>
<organism evidence="3 4">
    <name type="scientific">Nonomuraea polychroma</name>
    <dbReference type="NCBI Taxonomy" id="46176"/>
    <lineage>
        <taxon>Bacteria</taxon>
        <taxon>Bacillati</taxon>
        <taxon>Actinomycetota</taxon>
        <taxon>Actinomycetes</taxon>
        <taxon>Streptosporangiales</taxon>
        <taxon>Streptosporangiaceae</taxon>
        <taxon>Nonomuraea</taxon>
    </lineage>
</organism>
<dbReference type="GO" id="GO:0016020">
    <property type="term" value="C:membrane"/>
    <property type="evidence" value="ECO:0007669"/>
    <property type="project" value="InterPro"/>
</dbReference>
<dbReference type="InterPro" id="IPR021522">
    <property type="entry name" value="MctB"/>
</dbReference>
<dbReference type="AlphaFoldDB" id="A0A438M987"/>
<evidence type="ECO:0000256" key="1">
    <source>
        <dbReference type="SAM" id="MobiDB-lite"/>
    </source>
</evidence>
<comment type="caution">
    <text evidence="3">The sequence shown here is derived from an EMBL/GenBank/DDBJ whole genome shotgun (WGS) entry which is preliminary data.</text>
</comment>
<reference evidence="3 4" key="1">
    <citation type="submission" date="2019-01" db="EMBL/GenBank/DDBJ databases">
        <title>Sequencing the genomes of 1000 actinobacteria strains.</title>
        <authorList>
            <person name="Klenk H.-P."/>
        </authorList>
    </citation>
    <scope>NUCLEOTIDE SEQUENCE [LARGE SCALE GENOMIC DNA]</scope>
    <source>
        <strain evidence="3 4">DSM 43925</strain>
    </source>
</reference>
<keyword evidence="2" id="KW-1133">Transmembrane helix</keyword>
<sequence length="326" mass="33261">MIDFRYHLVSIVAIFLALAVGIVLGTTLLQDPAIDLAKRTSDELTNTNNGLRADLDVLRGREAGNDAFITAQTPEMVASALVGQRVLLIESPGSSTAMREAAQQAIGQAGAEISGRLTLTEKFLDPAGKGVLDGLVNQLKPANMVFPATATSWDRAASLLAASLMTNDPAQANTPNAATGEVLGAFETGGLVSTDGDPAKRATLAVMLAPEKPYEGETAEVLADALVSVAEGFDAASKGTVLAGAVPPAGTATGDAISAARDDSEVSRRVSTVDTADMPAGRVVIVYALREQLTGRAGQYGIGKGASGMLPPVTSASPTPTTQSGS</sequence>
<feature type="region of interest" description="Disordered" evidence="1">
    <location>
        <begin position="305"/>
        <end position="326"/>
    </location>
</feature>
<keyword evidence="4" id="KW-1185">Reference proteome</keyword>
<keyword evidence="2" id="KW-0812">Transmembrane</keyword>
<evidence type="ECO:0000313" key="4">
    <source>
        <dbReference type="Proteomes" id="UP000284824"/>
    </source>
</evidence>
<dbReference type="OrthoDB" id="4350157at2"/>
<protein>
    <submittedName>
        <fullName evidence="3">Copper transport outer membrane protein MctB</fullName>
    </submittedName>
</protein>
<evidence type="ECO:0000256" key="2">
    <source>
        <dbReference type="SAM" id="Phobius"/>
    </source>
</evidence>
<dbReference type="EMBL" id="SAUN01000001">
    <property type="protein sequence ID" value="RVX42283.1"/>
    <property type="molecule type" value="Genomic_DNA"/>
</dbReference>
<feature type="transmembrane region" description="Helical" evidence="2">
    <location>
        <begin position="6"/>
        <end position="29"/>
    </location>
</feature>
<keyword evidence="2" id="KW-0472">Membrane</keyword>
<dbReference type="RefSeq" id="WP_127934386.1">
    <property type="nucleotide sequence ID" value="NZ_SAUN01000001.1"/>
</dbReference>
<accession>A0A438M987</accession>
<gene>
    <name evidence="3" type="ORF">EDD27_4904</name>
</gene>
<proteinExistence type="predicted"/>
<evidence type="ECO:0000313" key="3">
    <source>
        <dbReference type="EMBL" id="RVX42283.1"/>
    </source>
</evidence>
<dbReference type="GO" id="GO:0055070">
    <property type="term" value="P:copper ion homeostasis"/>
    <property type="evidence" value="ECO:0007669"/>
    <property type="project" value="InterPro"/>
</dbReference>
<name>A0A438M987_9ACTN</name>
<feature type="compositionally biased region" description="Low complexity" evidence="1">
    <location>
        <begin position="311"/>
        <end position="326"/>
    </location>
</feature>